<dbReference type="InterPro" id="IPR027417">
    <property type="entry name" value="P-loop_NTPase"/>
</dbReference>
<dbReference type="InterPro" id="IPR052583">
    <property type="entry name" value="ATP-helicase/E3_Ub-Ligase"/>
</dbReference>
<feature type="domain" description="Helicase C-terminal" evidence="2">
    <location>
        <begin position="69"/>
        <end position="238"/>
    </location>
</feature>
<proteinExistence type="predicted"/>
<dbReference type="InterPro" id="IPR049730">
    <property type="entry name" value="SNF2/RAD54-like_C"/>
</dbReference>
<dbReference type="GO" id="GO:0016787">
    <property type="term" value="F:hydrolase activity"/>
    <property type="evidence" value="ECO:0007669"/>
    <property type="project" value="UniProtKB-KW"/>
</dbReference>
<dbReference type="EMBL" id="JAGHQM010000033">
    <property type="protein sequence ID" value="KAH0566127.1"/>
    <property type="molecule type" value="Genomic_DNA"/>
</dbReference>
<organism evidence="3 4">
    <name type="scientific">Trichoglossum hirsutum</name>
    <dbReference type="NCBI Taxonomy" id="265104"/>
    <lineage>
        <taxon>Eukaryota</taxon>
        <taxon>Fungi</taxon>
        <taxon>Dikarya</taxon>
        <taxon>Ascomycota</taxon>
        <taxon>Pezizomycotina</taxon>
        <taxon>Geoglossomycetes</taxon>
        <taxon>Geoglossales</taxon>
        <taxon>Geoglossaceae</taxon>
        <taxon>Trichoglossum</taxon>
    </lineage>
</organism>
<reference evidence="3" key="1">
    <citation type="submission" date="2021-03" db="EMBL/GenBank/DDBJ databases">
        <title>Comparative genomics and phylogenomic investigation of the class Geoglossomycetes provide insights into ecological specialization and systematics.</title>
        <authorList>
            <person name="Melie T."/>
            <person name="Pirro S."/>
            <person name="Miller A.N."/>
            <person name="Quandt A."/>
        </authorList>
    </citation>
    <scope>NUCLEOTIDE SEQUENCE</scope>
    <source>
        <strain evidence="3">CAQ_001_2017</strain>
    </source>
</reference>
<evidence type="ECO:0000313" key="4">
    <source>
        <dbReference type="Proteomes" id="UP000750711"/>
    </source>
</evidence>
<dbReference type="PANTHER" id="PTHR45865">
    <property type="entry name" value="E3 UBIQUITIN-PROTEIN LIGASE SHPRH FAMILY MEMBER"/>
    <property type="match status" value="1"/>
</dbReference>
<dbReference type="FunFam" id="3.40.50.300:FF:001870">
    <property type="entry name" value="SNF2 family helicase/ATPase, putative"/>
    <property type="match status" value="1"/>
</dbReference>
<dbReference type="PANTHER" id="PTHR45865:SF1">
    <property type="entry name" value="E3 UBIQUITIN-PROTEIN LIGASE SHPRH"/>
    <property type="match status" value="1"/>
</dbReference>
<evidence type="ECO:0000256" key="1">
    <source>
        <dbReference type="ARBA" id="ARBA00022801"/>
    </source>
</evidence>
<dbReference type="InterPro" id="IPR001650">
    <property type="entry name" value="Helicase_C-like"/>
</dbReference>
<evidence type="ECO:0000259" key="2">
    <source>
        <dbReference type="PROSITE" id="PS51194"/>
    </source>
</evidence>
<dbReference type="Proteomes" id="UP000750711">
    <property type="component" value="Unassembled WGS sequence"/>
</dbReference>
<comment type="caution">
    <text evidence="3">The sequence shown here is derived from an EMBL/GenBank/DDBJ whole genome shotgun (WGS) entry which is preliminary data.</text>
</comment>
<dbReference type="GO" id="GO:0006974">
    <property type="term" value="P:DNA damage response"/>
    <property type="evidence" value="ECO:0007669"/>
    <property type="project" value="TreeGrafter"/>
</dbReference>
<dbReference type="SUPFAM" id="SSF52540">
    <property type="entry name" value="P-loop containing nucleoside triphosphate hydrolases"/>
    <property type="match status" value="1"/>
</dbReference>
<gene>
    <name evidence="3" type="ORF">GP486_000488</name>
</gene>
<dbReference type="Pfam" id="PF00271">
    <property type="entry name" value="Helicase_C"/>
    <property type="match status" value="1"/>
</dbReference>
<evidence type="ECO:0000313" key="3">
    <source>
        <dbReference type="EMBL" id="KAH0566127.1"/>
    </source>
</evidence>
<dbReference type="Gene3D" id="3.40.50.300">
    <property type="entry name" value="P-loop containing nucleotide triphosphate hydrolases"/>
    <property type="match status" value="1"/>
</dbReference>
<protein>
    <recommendedName>
        <fullName evidence="2">Helicase C-terminal domain-containing protein</fullName>
    </recommendedName>
</protein>
<dbReference type="GO" id="GO:0061630">
    <property type="term" value="F:ubiquitin protein ligase activity"/>
    <property type="evidence" value="ECO:0007669"/>
    <property type="project" value="TreeGrafter"/>
</dbReference>
<name>A0A9P8LIU1_9PEZI</name>
<dbReference type="GO" id="GO:0000209">
    <property type="term" value="P:protein polyubiquitination"/>
    <property type="evidence" value="ECO:0007669"/>
    <property type="project" value="TreeGrafter"/>
</dbReference>
<sequence>MALKLRILYSLGSRYKPRELILEEERHEVGRGEVADLSSASIYSDISNSTFNQIKNIDLEGSFGTKIDTIARHLLWIRKRDPGAKAVIFSQYRDFLAVLGKAFRQFSIGFTSMGRKGGVDKFKNDPSIECFLLDAKTNSSGLNLINATHVFLCEPLINTALELQAIARVHRIGQHQPTTVWMYLVDGTVEKSVYEISVSRRISHIGERPIGASDRSADVLERRIDAANSFELEQTPLAKLLAKEPNGGEMVQKEDLWGCLFNHSKYLAPGPNNMPRV</sequence>
<dbReference type="AlphaFoldDB" id="A0A9P8LIU1"/>
<dbReference type="PROSITE" id="PS51194">
    <property type="entry name" value="HELICASE_CTER"/>
    <property type="match status" value="1"/>
</dbReference>
<keyword evidence="4" id="KW-1185">Reference proteome</keyword>
<dbReference type="GO" id="GO:0005634">
    <property type="term" value="C:nucleus"/>
    <property type="evidence" value="ECO:0007669"/>
    <property type="project" value="TreeGrafter"/>
</dbReference>
<accession>A0A9P8LIU1</accession>
<dbReference type="CDD" id="cd18793">
    <property type="entry name" value="SF2_C_SNF"/>
    <property type="match status" value="1"/>
</dbReference>
<keyword evidence="1" id="KW-0378">Hydrolase</keyword>